<dbReference type="Proteomes" id="UP000533429">
    <property type="component" value="Unassembled WGS sequence"/>
</dbReference>
<dbReference type="EMBL" id="JABXOR010001180">
    <property type="protein sequence ID" value="NVP02229.1"/>
    <property type="molecule type" value="Genomic_DNA"/>
</dbReference>
<dbReference type="PANTHER" id="PTHR30399">
    <property type="entry name" value="UNCHARACTERIZED PROTEIN YGJP"/>
    <property type="match status" value="1"/>
</dbReference>
<feature type="domain" description="YgjP-like metallopeptidase" evidence="1">
    <location>
        <begin position="22"/>
        <end position="228"/>
    </location>
</feature>
<accession>A0A850R419</accession>
<evidence type="ECO:0000313" key="3">
    <source>
        <dbReference type="Proteomes" id="UP000533429"/>
    </source>
</evidence>
<dbReference type="Gene3D" id="3.30.2010.10">
    <property type="entry name" value="Metalloproteases ('zincins'), catalytic domain"/>
    <property type="match status" value="1"/>
</dbReference>
<dbReference type="AlphaFoldDB" id="A0A850R419"/>
<gene>
    <name evidence="2" type="ORF">HWA77_18610</name>
</gene>
<dbReference type="Pfam" id="PF01863">
    <property type="entry name" value="YgjP-like"/>
    <property type="match status" value="1"/>
</dbReference>
<sequence length="238" mass="27865">MAIMTISGLELTVNRKEIKNLHISVLPPDGVVRVSAPLKMSEQAIRLAVISKLAWIKKQKAEFASQPRQSDREMLYGESHYLWGHRYLLDVELTSGKHSVVKASSKKLLLTVSDKTPHDKRLKLLNDFYRQEVKNQTELLLGKWQTRLGVEVFDWSVKKMKTKWGSCNIGSKRILLNSELAKKPLECLEYILVHELVHLIERHHNERFKALMDKNLPDWRERRDLLNRLPLAYDTWEY</sequence>
<dbReference type="InterPro" id="IPR002725">
    <property type="entry name" value="YgjP-like_metallopeptidase"/>
</dbReference>
<dbReference type="PANTHER" id="PTHR30399:SF1">
    <property type="entry name" value="UTP PYROPHOSPHATASE"/>
    <property type="match status" value="1"/>
</dbReference>
<reference evidence="2 3" key="1">
    <citation type="submission" date="2020-06" db="EMBL/GenBank/DDBJ databases">
        <title>Photobacterium damselae subsp. damselae comparative genomics.</title>
        <authorList>
            <person name="Osorio C.R."/>
        </authorList>
    </citation>
    <scope>NUCLEOTIDE SEQUENCE [LARGE SCALE GENOMIC DNA]</scope>
    <source>
        <strain evidence="2 3">TW250/03</strain>
    </source>
</reference>
<proteinExistence type="predicted"/>
<organism evidence="2 3">
    <name type="scientific">Photobacterium damselae subsp. damselae</name>
    <name type="common">Listonella damsela</name>
    <dbReference type="NCBI Taxonomy" id="85581"/>
    <lineage>
        <taxon>Bacteria</taxon>
        <taxon>Pseudomonadati</taxon>
        <taxon>Pseudomonadota</taxon>
        <taxon>Gammaproteobacteria</taxon>
        <taxon>Vibrionales</taxon>
        <taxon>Vibrionaceae</taxon>
        <taxon>Photobacterium</taxon>
    </lineage>
</organism>
<evidence type="ECO:0000313" key="2">
    <source>
        <dbReference type="EMBL" id="NVP02229.1"/>
    </source>
</evidence>
<dbReference type="InterPro" id="IPR053136">
    <property type="entry name" value="UTP_pyrophosphatase-like"/>
</dbReference>
<protein>
    <submittedName>
        <fullName evidence="2">M48 family metallopeptidase</fullName>
    </submittedName>
</protein>
<comment type="caution">
    <text evidence="2">The sequence shown here is derived from an EMBL/GenBank/DDBJ whole genome shotgun (WGS) entry which is preliminary data.</text>
</comment>
<dbReference type="CDD" id="cd07344">
    <property type="entry name" value="M48_yhfN_like"/>
    <property type="match status" value="1"/>
</dbReference>
<name>A0A850R419_PHODD</name>
<evidence type="ECO:0000259" key="1">
    <source>
        <dbReference type="Pfam" id="PF01863"/>
    </source>
</evidence>